<dbReference type="EMBL" id="PSWU01000014">
    <property type="protein sequence ID" value="PPI13548.1"/>
    <property type="molecule type" value="Genomic_DNA"/>
</dbReference>
<dbReference type="OrthoDB" id="5130381at2"/>
<proteinExistence type="predicted"/>
<keyword evidence="4" id="KW-1185">Reference proteome</keyword>
<comment type="caution">
    <text evidence="2">The sequence shown here is derived from an EMBL/GenBank/DDBJ whole genome shotgun (WGS) entry which is preliminary data.</text>
</comment>
<dbReference type="InterPro" id="IPR006311">
    <property type="entry name" value="TAT_signal"/>
</dbReference>
<name>A0A0C5BCA0_9MICO</name>
<organism evidence="2 4">
    <name type="scientific">Rathayibacter toxicus</name>
    <dbReference type="NCBI Taxonomy" id="145458"/>
    <lineage>
        <taxon>Bacteria</taxon>
        <taxon>Bacillati</taxon>
        <taxon>Actinomycetota</taxon>
        <taxon>Actinomycetes</taxon>
        <taxon>Micrococcales</taxon>
        <taxon>Microbacteriaceae</taxon>
        <taxon>Rathayibacter</taxon>
    </lineage>
</organism>
<protein>
    <submittedName>
        <fullName evidence="2">Uncharacterized protein</fullName>
    </submittedName>
</protein>
<accession>A0A0C5BCA0</accession>
<evidence type="ECO:0000313" key="5">
    <source>
        <dbReference type="Proteomes" id="UP000237966"/>
    </source>
</evidence>
<reference evidence="3 5" key="2">
    <citation type="submission" date="2018-02" db="EMBL/GenBank/DDBJ databases">
        <title>Bacteriophage NCPPB3778 and a type I-E CRISPR drive the evolution of the US Biological Select Agent, Rathayibacter toxicus.</title>
        <authorList>
            <person name="Davis E.W.II."/>
            <person name="Tabima J.F."/>
            <person name="Weisberg A.J."/>
            <person name="Lopes L.D."/>
            <person name="Wiseman M.S."/>
            <person name="Wiseman M.S."/>
            <person name="Pupko T."/>
            <person name="Belcher M.S."/>
            <person name="Sechler A.J."/>
            <person name="Tancos M.A."/>
            <person name="Schroeder B.K."/>
            <person name="Murray T.D."/>
            <person name="Luster D.G."/>
            <person name="Schneider W.L."/>
            <person name="Rogers E."/>
            <person name="Andreote F.D."/>
            <person name="Grunwald N.J."/>
            <person name="Putnam M.L."/>
            <person name="Chang J.H."/>
        </authorList>
    </citation>
    <scope>NUCLEOTIDE SEQUENCE [LARGE SCALE GENOMIC DNA]</scope>
    <source>
        <strain evidence="3 5">FH99</strain>
    </source>
</reference>
<dbReference type="STRING" id="145458.APU90_06345"/>
<feature type="compositionally biased region" description="Polar residues" evidence="1">
    <location>
        <begin position="76"/>
        <end position="90"/>
    </location>
</feature>
<evidence type="ECO:0000256" key="1">
    <source>
        <dbReference type="SAM" id="MobiDB-lite"/>
    </source>
</evidence>
<dbReference type="AlphaFoldDB" id="A0A0C5BCA0"/>
<evidence type="ECO:0000313" key="2">
    <source>
        <dbReference type="EMBL" id="KKM44461.1"/>
    </source>
</evidence>
<dbReference type="RefSeq" id="WP_027692212.1">
    <property type="nucleotide sequence ID" value="NZ_CP010848.1"/>
</dbReference>
<dbReference type="EMBL" id="LBFI01000054">
    <property type="protein sequence ID" value="KKM44461.1"/>
    <property type="molecule type" value="Genomic_DNA"/>
</dbReference>
<reference evidence="2 4" key="1">
    <citation type="submission" date="2015-04" db="EMBL/GenBank/DDBJ databases">
        <title>Draft genome sequence of Rathayibacter toxicus strain FH-142 (AKA 70134 or CS 32), a Western Australian isolate.</title>
        <authorList>
            <consortium name="Consortium for Microbial Forensics and Genomics (microFORGE)"/>
            <person name="Knight B.M."/>
            <person name="Roberts D.P."/>
            <person name="Lin D."/>
            <person name="Hari K."/>
            <person name="Fletcher J."/>
            <person name="Melcher U."/>
            <person name="Blagden T."/>
            <person name="Luster D.G."/>
            <person name="Sechler A.J."/>
            <person name="Schneider W.L."/>
            <person name="Winegar R.A."/>
        </authorList>
    </citation>
    <scope>NUCLEOTIDE SEQUENCE [LARGE SCALE GENOMIC DNA]</scope>
    <source>
        <strain evidence="2 4">FH142</strain>
    </source>
</reference>
<dbReference type="Proteomes" id="UP000052979">
    <property type="component" value="Unassembled WGS sequence"/>
</dbReference>
<dbReference type="Proteomes" id="UP000237966">
    <property type="component" value="Unassembled WGS sequence"/>
</dbReference>
<evidence type="ECO:0000313" key="3">
    <source>
        <dbReference type="EMBL" id="PPI13548.1"/>
    </source>
</evidence>
<dbReference type="KEGG" id="rtx:TI83_00135"/>
<evidence type="ECO:0000313" key="4">
    <source>
        <dbReference type="Proteomes" id="UP000052979"/>
    </source>
</evidence>
<dbReference type="PROSITE" id="PS51318">
    <property type="entry name" value="TAT"/>
    <property type="match status" value="1"/>
</dbReference>
<gene>
    <name evidence="3" type="ORF">C5C51_10535</name>
    <name evidence="2" type="ORF">VT73_09850</name>
</gene>
<sequence length="219" mass="23220">MKNQLNPITRLIPADDEWSIPHESGVGRRTLVQGAAWSVPAVTATFATAAHAASPAFTCPTVPPDSDWTAPAGFNGDTSGTGSYGWSTDDTEWQNTKDATQSGSLSYYLEFPVKVVAGHTYTFNWSAYANGAASGVSYVAYDVSIAGTRVYTASTDGNAGGDAKYLDPNTGTSTAANSSYTASQDGTIYFRYTIRLSRLTSEQVSNHNIVIKKPTISCS</sequence>
<dbReference type="PATRIC" id="fig|145458.7.peg.27"/>
<dbReference type="GeneID" id="93666203"/>
<feature type="region of interest" description="Disordered" evidence="1">
    <location>
        <begin position="68"/>
        <end position="90"/>
    </location>
</feature>
<dbReference type="KEGG" id="rtc:APU90_06345"/>